<evidence type="ECO:0000313" key="1">
    <source>
        <dbReference type="EMBL" id="KAK1564063.1"/>
    </source>
</evidence>
<organism evidence="1 3">
    <name type="scientific">Lolium multiflorum</name>
    <name type="common">Italian ryegrass</name>
    <name type="synonym">Lolium perenne subsp. multiflorum</name>
    <dbReference type="NCBI Taxonomy" id="4521"/>
    <lineage>
        <taxon>Eukaryota</taxon>
        <taxon>Viridiplantae</taxon>
        <taxon>Streptophyta</taxon>
        <taxon>Embryophyta</taxon>
        <taxon>Tracheophyta</taxon>
        <taxon>Spermatophyta</taxon>
        <taxon>Magnoliopsida</taxon>
        <taxon>Liliopsida</taxon>
        <taxon>Poales</taxon>
        <taxon>Poaceae</taxon>
        <taxon>BOP clade</taxon>
        <taxon>Pooideae</taxon>
        <taxon>Poodae</taxon>
        <taxon>Poeae</taxon>
        <taxon>Poeae Chloroplast Group 2 (Poeae type)</taxon>
        <taxon>Loliodinae</taxon>
        <taxon>Loliinae</taxon>
        <taxon>Lolium</taxon>
    </lineage>
</organism>
<dbReference type="EMBL" id="JAUUTY010000006">
    <property type="protein sequence ID" value="KAK1620889.1"/>
    <property type="molecule type" value="Genomic_DNA"/>
</dbReference>
<sequence length="128" mass="14310">MTNGGGGGTSLVFPMLKRGDYTNWAMVMEVNLQAASLWDAIEDAAVSRREDKQALAALLRSTPPEMHPMLIGKGSAKAAWEAIKVQHQGNHYKKFATLRPPILVTEWSWVFIRDLSMTKNSWSTAERH</sequence>
<protein>
    <recommendedName>
        <fullName evidence="4">DUF4219 domain-containing protein</fullName>
    </recommendedName>
</protein>
<gene>
    <name evidence="1" type="ORF">QYE76_018261</name>
    <name evidence="2" type="ORF">QYE76_026406</name>
</gene>
<proteinExistence type="predicted"/>
<dbReference type="AlphaFoldDB" id="A0AAD8PJD6"/>
<comment type="caution">
    <text evidence="1">The sequence shown here is derived from an EMBL/GenBank/DDBJ whole genome shotgun (WGS) entry which is preliminary data.</text>
</comment>
<dbReference type="EMBL" id="JAUUTY010001042">
    <property type="protein sequence ID" value="KAK1564063.1"/>
    <property type="molecule type" value="Genomic_DNA"/>
</dbReference>
<evidence type="ECO:0008006" key="4">
    <source>
        <dbReference type="Google" id="ProtNLM"/>
    </source>
</evidence>
<name>A0AAD8PJD6_LOLMU</name>
<reference evidence="1" key="1">
    <citation type="submission" date="2023-07" db="EMBL/GenBank/DDBJ databases">
        <title>A chromosome-level genome assembly of Lolium multiflorum.</title>
        <authorList>
            <person name="Chen Y."/>
            <person name="Copetti D."/>
            <person name="Kolliker R."/>
            <person name="Studer B."/>
        </authorList>
    </citation>
    <scope>NUCLEOTIDE SEQUENCE</scope>
    <source>
        <strain evidence="1">02402/16</strain>
        <tissue evidence="1">Leaf</tissue>
    </source>
</reference>
<accession>A0AAD8PJD6</accession>
<keyword evidence="3" id="KW-1185">Reference proteome</keyword>
<evidence type="ECO:0000313" key="3">
    <source>
        <dbReference type="Proteomes" id="UP001231189"/>
    </source>
</evidence>
<evidence type="ECO:0000313" key="2">
    <source>
        <dbReference type="EMBL" id="KAK1620889.1"/>
    </source>
</evidence>
<dbReference type="Proteomes" id="UP001231189">
    <property type="component" value="Unassembled WGS sequence"/>
</dbReference>